<feature type="transmembrane region" description="Helical" evidence="10">
    <location>
        <begin position="466"/>
        <end position="485"/>
    </location>
</feature>
<dbReference type="PANTHER" id="PTHR28259">
    <property type="entry name" value="FLUORIDE EXPORT PROTEIN 1-RELATED"/>
    <property type="match status" value="1"/>
</dbReference>
<feature type="transmembrane region" description="Helical" evidence="10">
    <location>
        <begin position="359"/>
        <end position="380"/>
    </location>
</feature>
<feature type="transmembrane region" description="Helical" evidence="10">
    <location>
        <begin position="292"/>
        <end position="310"/>
    </location>
</feature>
<dbReference type="GO" id="GO:1903425">
    <property type="term" value="F:fluoride transmembrane transporter activity"/>
    <property type="evidence" value="ECO:0007669"/>
    <property type="project" value="TreeGrafter"/>
</dbReference>
<organism evidence="11 12">
    <name type="scientific">Lojkania enalia</name>
    <dbReference type="NCBI Taxonomy" id="147567"/>
    <lineage>
        <taxon>Eukaryota</taxon>
        <taxon>Fungi</taxon>
        <taxon>Dikarya</taxon>
        <taxon>Ascomycota</taxon>
        <taxon>Pezizomycotina</taxon>
        <taxon>Dothideomycetes</taxon>
        <taxon>Pleosporomycetidae</taxon>
        <taxon>Pleosporales</taxon>
        <taxon>Pleosporales incertae sedis</taxon>
        <taxon>Lojkania</taxon>
    </lineage>
</organism>
<dbReference type="OrthoDB" id="409792at2759"/>
<evidence type="ECO:0000313" key="11">
    <source>
        <dbReference type="EMBL" id="KAF2269197.1"/>
    </source>
</evidence>
<keyword evidence="5 10" id="KW-1133">Transmembrane helix</keyword>
<evidence type="ECO:0000256" key="3">
    <source>
        <dbReference type="ARBA" id="ARBA00022475"/>
    </source>
</evidence>
<comment type="subcellular location">
    <subcellularLocation>
        <location evidence="2">Cell membrane</location>
        <topology evidence="2">Multi-pass membrane protein</topology>
    </subcellularLocation>
</comment>
<comment type="catalytic activity">
    <reaction evidence="8">
        <text>fluoride(in) = fluoride(out)</text>
        <dbReference type="Rhea" id="RHEA:76159"/>
        <dbReference type="ChEBI" id="CHEBI:17051"/>
    </reaction>
    <physiologicalReaction direction="left-to-right" evidence="8">
        <dbReference type="Rhea" id="RHEA:76160"/>
    </physiologicalReaction>
</comment>
<feature type="transmembrane region" description="Helical" evidence="10">
    <location>
        <begin position="531"/>
        <end position="554"/>
    </location>
</feature>
<comment type="function">
    <text evidence="1">Fluoride channel required for the rapid expulsion of cytoplasmic fluoride.</text>
</comment>
<dbReference type="InterPro" id="IPR003691">
    <property type="entry name" value="FluC"/>
</dbReference>
<evidence type="ECO:0000256" key="6">
    <source>
        <dbReference type="ARBA" id="ARBA00023136"/>
    </source>
</evidence>
<evidence type="ECO:0000256" key="4">
    <source>
        <dbReference type="ARBA" id="ARBA00022692"/>
    </source>
</evidence>
<gene>
    <name evidence="11" type="ORF">CC78DRAFT_529430</name>
</gene>
<dbReference type="AlphaFoldDB" id="A0A9P4TNQ4"/>
<proteinExistence type="inferred from homology"/>
<dbReference type="Pfam" id="PF02537">
    <property type="entry name" value="CRCB"/>
    <property type="match status" value="2"/>
</dbReference>
<name>A0A9P4TNQ4_9PLEO</name>
<dbReference type="EMBL" id="ML986583">
    <property type="protein sequence ID" value="KAF2269197.1"/>
    <property type="molecule type" value="Genomic_DNA"/>
</dbReference>
<feature type="compositionally biased region" description="Basic residues" evidence="9">
    <location>
        <begin position="75"/>
        <end position="87"/>
    </location>
</feature>
<keyword evidence="12" id="KW-1185">Reference proteome</keyword>
<evidence type="ECO:0000256" key="5">
    <source>
        <dbReference type="ARBA" id="ARBA00022989"/>
    </source>
</evidence>
<feature type="compositionally biased region" description="Basic and acidic residues" evidence="9">
    <location>
        <begin position="131"/>
        <end position="151"/>
    </location>
</feature>
<feature type="transmembrane region" description="Helical" evidence="10">
    <location>
        <begin position="260"/>
        <end position="280"/>
    </location>
</feature>
<feature type="region of interest" description="Disordered" evidence="9">
    <location>
        <begin position="1"/>
        <end position="252"/>
    </location>
</feature>
<keyword evidence="3" id="KW-1003">Cell membrane</keyword>
<feature type="transmembrane region" description="Helical" evidence="10">
    <location>
        <begin position="605"/>
        <end position="626"/>
    </location>
</feature>
<evidence type="ECO:0000256" key="9">
    <source>
        <dbReference type="SAM" id="MobiDB-lite"/>
    </source>
</evidence>
<evidence type="ECO:0000256" key="7">
    <source>
        <dbReference type="ARBA" id="ARBA00035120"/>
    </source>
</evidence>
<accession>A0A9P4TNQ4</accession>
<dbReference type="PANTHER" id="PTHR28259:SF1">
    <property type="entry name" value="FLUORIDE EXPORT PROTEIN 1-RELATED"/>
    <property type="match status" value="1"/>
</dbReference>
<evidence type="ECO:0008006" key="13">
    <source>
        <dbReference type="Google" id="ProtNLM"/>
    </source>
</evidence>
<keyword evidence="4 10" id="KW-0812">Transmembrane</keyword>
<feature type="transmembrane region" description="Helical" evidence="10">
    <location>
        <begin position="505"/>
        <end position="524"/>
    </location>
</feature>
<evidence type="ECO:0000256" key="8">
    <source>
        <dbReference type="ARBA" id="ARBA00035585"/>
    </source>
</evidence>
<feature type="compositionally biased region" description="Basic and acidic residues" evidence="9">
    <location>
        <begin position="189"/>
        <end position="211"/>
    </location>
</feature>
<evidence type="ECO:0000256" key="2">
    <source>
        <dbReference type="ARBA" id="ARBA00004651"/>
    </source>
</evidence>
<protein>
    <recommendedName>
        <fullName evidence="13">Chromosome condensation protein</fullName>
    </recommendedName>
</protein>
<comment type="caution">
    <text evidence="11">The sequence shown here is derived from an EMBL/GenBank/DDBJ whole genome shotgun (WGS) entry which is preliminary data.</text>
</comment>
<feature type="transmembrane region" description="Helical" evidence="10">
    <location>
        <begin position="417"/>
        <end position="445"/>
    </location>
</feature>
<evidence type="ECO:0000313" key="12">
    <source>
        <dbReference type="Proteomes" id="UP000800093"/>
    </source>
</evidence>
<dbReference type="Proteomes" id="UP000800093">
    <property type="component" value="Unassembled WGS sequence"/>
</dbReference>
<feature type="compositionally biased region" description="Polar residues" evidence="9">
    <location>
        <begin position="7"/>
        <end position="19"/>
    </location>
</feature>
<keyword evidence="6 10" id="KW-0472">Membrane</keyword>
<evidence type="ECO:0000256" key="1">
    <source>
        <dbReference type="ARBA" id="ARBA00002598"/>
    </source>
</evidence>
<reference evidence="12" key="1">
    <citation type="journal article" date="2020" name="Stud. Mycol.">
        <title>101 Dothideomycetes genomes: A test case for predicting lifestyles and emergence of pathogens.</title>
        <authorList>
            <person name="Haridas S."/>
            <person name="Albert R."/>
            <person name="Binder M."/>
            <person name="Bloem J."/>
            <person name="LaButti K."/>
            <person name="Salamov A."/>
            <person name="Andreopoulos B."/>
            <person name="Baker S."/>
            <person name="Barry K."/>
            <person name="Bills G."/>
            <person name="Bluhm B."/>
            <person name="Cannon C."/>
            <person name="Castanera R."/>
            <person name="Culley D."/>
            <person name="Daum C."/>
            <person name="Ezra D."/>
            <person name="Gonzalez J."/>
            <person name="Henrissat B."/>
            <person name="Kuo A."/>
            <person name="Liang C."/>
            <person name="Lipzen A."/>
            <person name="Lutzoni F."/>
            <person name="Magnuson J."/>
            <person name="Mondo S."/>
            <person name="Nolan M."/>
            <person name="Ohm R."/>
            <person name="Pangilinan J."/>
            <person name="Park H.-J."/>
            <person name="Ramirez L."/>
            <person name="Alfaro M."/>
            <person name="Sun H."/>
            <person name="Tritt A."/>
            <person name="Yoshinaga Y."/>
            <person name="Zwiers L.-H."/>
            <person name="Turgeon B."/>
            <person name="Goodwin S."/>
            <person name="Spatafora J."/>
            <person name="Crous P."/>
            <person name="Grigoriev I."/>
        </authorList>
    </citation>
    <scope>NUCLEOTIDE SEQUENCE [LARGE SCALE GENOMIC DNA]</scope>
    <source>
        <strain evidence="12">CBS 304.66</strain>
    </source>
</reference>
<dbReference type="GO" id="GO:0005886">
    <property type="term" value="C:plasma membrane"/>
    <property type="evidence" value="ECO:0007669"/>
    <property type="project" value="UniProtKB-SubCell"/>
</dbReference>
<feature type="compositionally biased region" description="Polar residues" evidence="9">
    <location>
        <begin position="35"/>
        <end position="56"/>
    </location>
</feature>
<sequence length="643" mass="70839">MADSDDGSQSQRESHYNQQRSSLRSDRSLHTSSRPGSSQLLQSFSVSEDNVHSNTPSPSPVIPMRRQSLEDAKRKGSRNGRRSRRGSMRSDTRSRDGRTGSRGRELDDYSIPDAYGNLNEILGPAPVQNPREQDIYRHSTLEEERSQEQSRRSSRRRSSASRARELDDYNIPDAYRNLGEIAGPAPVENPHERDLYRHSTLEEERSQERSRRGSRRRSSRHTTPLSRGATPADFTALPQFPEEQEEEPGRRKVSRVMTELYTVSYLIIFSILGTLARIGLQWLTFYPGAPVVFSELWANFAGTLFMGFLAEDSRLFREEWGKGVESASNSSPSEGNDEEKAIHLSAEAKASHTKVKKTIPLYIGLATGFCGSFTSFSSFIRDAFLALSNNLPSPINHAYPQPTAISPSSTVSRNGGYSFMAVCAVLILTLTLCYSALTVGAHIAIYIARFTPTLSFYITRRIVDPLMVFVAWGAWLGAVFMAIWPPDRPGGPSSKGSWVNETWRGQTIFACVFAPVGCLLRFYVSLKLNGLIASFPLGTFCVNIFGTAALGMAFDLQHVRIGPLAGGGRLGCQVLQGIMDGFCGALTTVSTWIAEINGLRRSHAYIYALMSVGVGLGVLVAVMGSVRWAVGWTAVACVTGRTS</sequence>
<comment type="similarity">
    <text evidence="7">Belongs to the fluoride channel Fluc/FEX (TC 1.A.43) family.</text>
</comment>
<feature type="transmembrane region" description="Helical" evidence="10">
    <location>
        <begin position="574"/>
        <end position="593"/>
    </location>
</feature>
<feature type="compositionally biased region" description="Basic and acidic residues" evidence="9">
    <location>
        <begin position="88"/>
        <end position="107"/>
    </location>
</feature>
<evidence type="ECO:0000256" key="10">
    <source>
        <dbReference type="SAM" id="Phobius"/>
    </source>
</evidence>